<sequence>MDKFDHHIVTLLADNARLPVSEIARTINLSRTATQQRIRQLELRGVLAGYHAKVLDPEHGEPLCVYFEVYCHDSDWTDYQSLVAKIPEIRMCHFISGQVDLMVYVQVARMSRLEAIRDELEHLPGVTLVRTHLVMKTLIDR</sequence>
<proteinExistence type="predicted"/>
<dbReference type="InterPro" id="IPR019885">
    <property type="entry name" value="Tscrpt_reg_HTH_AsnC-type_CS"/>
</dbReference>
<dbReference type="InterPro" id="IPR011008">
    <property type="entry name" value="Dimeric_a/b-barrel"/>
</dbReference>
<evidence type="ECO:0000256" key="2">
    <source>
        <dbReference type="ARBA" id="ARBA00023125"/>
    </source>
</evidence>
<dbReference type="InterPro" id="IPR036390">
    <property type="entry name" value="WH_DNA-bd_sf"/>
</dbReference>
<dbReference type="RefSeq" id="WP_408624422.1">
    <property type="nucleotide sequence ID" value="NZ_JBEQCT010000007.1"/>
</dbReference>
<dbReference type="Pfam" id="PF13404">
    <property type="entry name" value="HTH_AsnC-type"/>
    <property type="match status" value="1"/>
</dbReference>
<dbReference type="InterPro" id="IPR000485">
    <property type="entry name" value="AsnC-type_HTH_dom"/>
</dbReference>
<evidence type="ECO:0000313" key="5">
    <source>
        <dbReference type="EMBL" id="MFM2486140.1"/>
    </source>
</evidence>
<evidence type="ECO:0000313" key="6">
    <source>
        <dbReference type="Proteomes" id="UP001629953"/>
    </source>
</evidence>
<gene>
    <name evidence="5" type="ORF">ABUE30_13895</name>
</gene>
<dbReference type="SUPFAM" id="SSF46785">
    <property type="entry name" value="Winged helix' DNA-binding domain"/>
    <property type="match status" value="1"/>
</dbReference>
<dbReference type="PANTHER" id="PTHR30154">
    <property type="entry name" value="LEUCINE-RESPONSIVE REGULATORY PROTEIN"/>
    <property type="match status" value="1"/>
</dbReference>
<name>A0ABW9G8X3_9GAMM</name>
<dbReference type="SUPFAM" id="SSF54909">
    <property type="entry name" value="Dimeric alpha+beta barrel"/>
    <property type="match status" value="1"/>
</dbReference>
<keyword evidence="2" id="KW-0238">DNA-binding</keyword>
<dbReference type="Pfam" id="PF01037">
    <property type="entry name" value="AsnC_trans_reg"/>
    <property type="match status" value="1"/>
</dbReference>
<evidence type="ECO:0000256" key="1">
    <source>
        <dbReference type="ARBA" id="ARBA00023015"/>
    </source>
</evidence>
<dbReference type="InterPro" id="IPR019887">
    <property type="entry name" value="Tscrpt_reg_AsnC/Lrp_C"/>
</dbReference>
<dbReference type="Proteomes" id="UP001629953">
    <property type="component" value="Unassembled WGS sequence"/>
</dbReference>
<keyword evidence="6" id="KW-1185">Reference proteome</keyword>
<feature type="domain" description="HTH asnC-type" evidence="4">
    <location>
        <begin position="1"/>
        <end position="62"/>
    </location>
</feature>
<protein>
    <submittedName>
        <fullName evidence="5">Lrp/AsnC family transcriptional regulator</fullName>
    </submittedName>
</protein>
<keyword evidence="3" id="KW-0804">Transcription</keyword>
<accession>A0ABW9G8X3</accession>
<dbReference type="PANTHER" id="PTHR30154:SF34">
    <property type="entry name" value="TRANSCRIPTIONAL REGULATOR AZLB"/>
    <property type="match status" value="1"/>
</dbReference>
<reference evidence="5 6" key="1">
    <citation type="journal article" date="2013" name="Int. J. Syst. Evol. Microbiol.">
        <title>Celerinatantimonas yamalensis sp. nov., a cold-adapted diazotrophic bacterium from a cold permafrost brine.</title>
        <authorList>
            <person name="Shcherbakova V."/>
            <person name="Chuvilskaya N."/>
            <person name="Rivkina E."/>
            <person name="Demidov N."/>
            <person name="Uchaeva V."/>
            <person name="Suetin S."/>
            <person name="Suzina N."/>
            <person name="Gilichinsky D."/>
        </authorList>
    </citation>
    <scope>NUCLEOTIDE SEQUENCE [LARGE SCALE GENOMIC DNA]</scope>
    <source>
        <strain evidence="5 6">C7</strain>
    </source>
</reference>
<dbReference type="Gene3D" id="1.10.10.10">
    <property type="entry name" value="Winged helix-like DNA-binding domain superfamily/Winged helix DNA-binding domain"/>
    <property type="match status" value="1"/>
</dbReference>
<organism evidence="5 6">
    <name type="scientific">Celerinatantimonas yamalensis</name>
    <dbReference type="NCBI Taxonomy" id="559956"/>
    <lineage>
        <taxon>Bacteria</taxon>
        <taxon>Pseudomonadati</taxon>
        <taxon>Pseudomonadota</taxon>
        <taxon>Gammaproteobacteria</taxon>
        <taxon>Celerinatantimonadaceae</taxon>
        <taxon>Celerinatantimonas</taxon>
    </lineage>
</organism>
<dbReference type="SMART" id="SM00344">
    <property type="entry name" value="HTH_ASNC"/>
    <property type="match status" value="1"/>
</dbReference>
<dbReference type="Gene3D" id="3.30.70.920">
    <property type="match status" value="1"/>
</dbReference>
<evidence type="ECO:0000259" key="4">
    <source>
        <dbReference type="PROSITE" id="PS50956"/>
    </source>
</evidence>
<dbReference type="PROSITE" id="PS50956">
    <property type="entry name" value="HTH_ASNC_2"/>
    <property type="match status" value="1"/>
</dbReference>
<dbReference type="PROSITE" id="PS00519">
    <property type="entry name" value="HTH_ASNC_1"/>
    <property type="match status" value="1"/>
</dbReference>
<comment type="caution">
    <text evidence="5">The sequence shown here is derived from an EMBL/GenBank/DDBJ whole genome shotgun (WGS) entry which is preliminary data.</text>
</comment>
<keyword evidence="1" id="KW-0805">Transcription regulation</keyword>
<evidence type="ECO:0000256" key="3">
    <source>
        <dbReference type="ARBA" id="ARBA00023163"/>
    </source>
</evidence>
<dbReference type="EMBL" id="JBEQCT010000007">
    <property type="protein sequence ID" value="MFM2486140.1"/>
    <property type="molecule type" value="Genomic_DNA"/>
</dbReference>
<dbReference type="InterPro" id="IPR019888">
    <property type="entry name" value="Tscrpt_reg_AsnC-like"/>
</dbReference>
<dbReference type="InterPro" id="IPR036388">
    <property type="entry name" value="WH-like_DNA-bd_sf"/>
</dbReference>
<dbReference type="PRINTS" id="PR00033">
    <property type="entry name" value="HTHASNC"/>
</dbReference>